<feature type="region of interest" description="Disordered" evidence="2">
    <location>
        <begin position="899"/>
        <end position="918"/>
    </location>
</feature>
<feature type="region of interest" description="Disordered" evidence="2">
    <location>
        <begin position="1006"/>
        <end position="1025"/>
    </location>
</feature>
<dbReference type="Pfam" id="PF02145">
    <property type="entry name" value="Rap_GAP"/>
    <property type="match status" value="1"/>
</dbReference>
<organism evidence="4 5">
    <name type="scientific">Mucor velutinosus</name>
    <dbReference type="NCBI Taxonomy" id="708070"/>
    <lineage>
        <taxon>Eukaryota</taxon>
        <taxon>Fungi</taxon>
        <taxon>Fungi incertae sedis</taxon>
        <taxon>Mucoromycota</taxon>
        <taxon>Mucoromycotina</taxon>
        <taxon>Mucoromycetes</taxon>
        <taxon>Mucorales</taxon>
        <taxon>Mucorineae</taxon>
        <taxon>Mucoraceae</taxon>
        <taxon>Mucor</taxon>
    </lineage>
</organism>
<dbReference type="InterPro" id="IPR035974">
    <property type="entry name" value="Rap/Ran-GAP_sf"/>
</dbReference>
<name>A0AAN7DFH5_9FUNG</name>
<dbReference type="EMBL" id="JASEJX010000014">
    <property type="protein sequence ID" value="KAK4516512.1"/>
    <property type="molecule type" value="Genomic_DNA"/>
</dbReference>
<evidence type="ECO:0000256" key="2">
    <source>
        <dbReference type="SAM" id="MobiDB-lite"/>
    </source>
</evidence>
<dbReference type="PROSITE" id="PS50085">
    <property type="entry name" value="RAPGAP"/>
    <property type="match status" value="1"/>
</dbReference>
<dbReference type="RefSeq" id="XP_064683178.1">
    <property type="nucleotide sequence ID" value="XM_064830676.1"/>
</dbReference>
<dbReference type="Gene3D" id="3.40.50.11210">
    <property type="entry name" value="Rap/Ran-GAP"/>
    <property type="match status" value="1"/>
</dbReference>
<feature type="region of interest" description="Disordered" evidence="2">
    <location>
        <begin position="1"/>
        <end position="26"/>
    </location>
</feature>
<dbReference type="PANTHER" id="PTHR15711">
    <property type="entry name" value="RAP GTPASE-ACTIVATING PROTEIN"/>
    <property type="match status" value="1"/>
</dbReference>
<dbReference type="InterPro" id="IPR000331">
    <property type="entry name" value="Rap/Ran_GAP_dom"/>
</dbReference>
<dbReference type="PANTHER" id="PTHR15711:SF22">
    <property type="entry name" value="RAP-GAP DOMAIN-CONTAINING PROTEIN"/>
    <property type="match status" value="1"/>
</dbReference>
<feature type="domain" description="Rap-GAP" evidence="3">
    <location>
        <begin position="609"/>
        <end position="824"/>
    </location>
</feature>
<dbReference type="GO" id="GO:0005096">
    <property type="term" value="F:GTPase activator activity"/>
    <property type="evidence" value="ECO:0007669"/>
    <property type="project" value="UniProtKB-KW"/>
</dbReference>
<dbReference type="InterPro" id="IPR050989">
    <property type="entry name" value="Rap1_Ran_GAP"/>
</dbReference>
<evidence type="ECO:0000313" key="5">
    <source>
        <dbReference type="Proteomes" id="UP001304243"/>
    </source>
</evidence>
<dbReference type="SUPFAM" id="SSF111347">
    <property type="entry name" value="Rap/Ran-GAP"/>
    <property type="match status" value="1"/>
</dbReference>
<proteinExistence type="predicted"/>
<feature type="region of interest" description="Disordered" evidence="2">
    <location>
        <begin position="847"/>
        <end position="891"/>
    </location>
</feature>
<sequence>MNLNNESAFTSVPAPTKRSSLSSRASKIPQKLAQSAFFSSKPSASTLINPNPTTSPNNDRLSTRISHMLFRQRTTSESIIRESRSSSTQSLDYGSNHGIDTGRSYPSRSLDIPAHEAGRIYNKSNPKSNPLTVATAALDNNQTQSSSSSSPYSISSPERTDFYSYYYNSNSGRHHNKINHHHNSSNTAADTVKDEFNLFSPLSFSNSSVSSFADSILNHHITPPPSPMLPMIIKNNNSSTPAPTKSSIEEYANALTERCTHLIDLLNATNTANATTTITDDNVAAASTIANDMDFSHVRELELLSNQTMTLIDACDESLCLQDARQQIQQQDRYASVETMKLFLVEIQTICKKCLTLYENAPCLSFNVSDGFKKETAKIDSMMHTAKHYRELQSDQIDANASWFRRYFVGKPYHTFIGSLKQDAPANLPLIETTTTTTSASTKKSKSKLNSYFGSNSVDETPLTNDSVGIISVIQERAKDFSGPGNGAAAILGSQYRIIIRSKEAEQMRYIIHECMAKETQSSLEARGDSNKLDKCTSHLHHDKRLRPFMSRNINQNGSSMPQLSDANNTTTSRMLRAAILSVCPNIDLRSFKELSAESTIMAGLEKDLLKYDEIHIPKHYKFGVLTIRDNQTTEESWFSNTGLSEQLQDFLSIMGQKIKLKGYRGYSAGLDTKTGESGEYAYISKWNDFDIMYHVAPLMPSQKNDKQQVLRKKHIGNDIVCIIFLEGSQTFNPKAIRSQFLHVYIIIRPEVVSGKKCWRIEVLTKSNVGEFGPTTPSPPLLYDDDTLKEFLTLKLINAENAALKSDKFFIPNNKARLGLLSTHIQTGFSFNIPQVLRSASTNRLSSNKSSSYLSITKQQQQQQKKPQRPKSVNNKSPASSIGSNGSSRLLREAILDEEKRSRSTMASTDIPPMPSISRSTLLQDLKKGFVSGSKKIKGEKSITRKTSQLKISSTPNTTKQALERVCELDGSGSCPTNKDEMFVGKDINISSTSFISTEQLFSSADAASQPTDSTVSTAKKPTAPAHHRFAMKPFPARSNMRPPNLILDTATAATATTSMSKSHVSGLSW</sequence>
<dbReference type="GO" id="GO:0051056">
    <property type="term" value="P:regulation of small GTPase mediated signal transduction"/>
    <property type="evidence" value="ECO:0007669"/>
    <property type="project" value="InterPro"/>
</dbReference>
<dbReference type="GeneID" id="89955170"/>
<dbReference type="GO" id="GO:0005737">
    <property type="term" value="C:cytoplasm"/>
    <property type="evidence" value="ECO:0007669"/>
    <property type="project" value="TreeGrafter"/>
</dbReference>
<evidence type="ECO:0000256" key="1">
    <source>
        <dbReference type="ARBA" id="ARBA00022468"/>
    </source>
</evidence>
<accession>A0AAN7DFH5</accession>
<evidence type="ECO:0000259" key="3">
    <source>
        <dbReference type="PROSITE" id="PS50085"/>
    </source>
</evidence>
<reference evidence="4 5" key="1">
    <citation type="submission" date="2022-11" db="EMBL/GenBank/DDBJ databases">
        <title>Mucor velutinosus strain NIH1002 WGS.</title>
        <authorList>
            <person name="Subramanian P."/>
            <person name="Mullikin J.C."/>
            <person name="Segre J.A."/>
            <person name="Zelazny A.M."/>
        </authorList>
    </citation>
    <scope>NUCLEOTIDE SEQUENCE [LARGE SCALE GENOMIC DNA]</scope>
    <source>
        <strain evidence="4 5">NIH1002</strain>
    </source>
</reference>
<feature type="compositionally biased region" description="Low complexity" evidence="2">
    <location>
        <begin position="847"/>
        <end position="865"/>
    </location>
</feature>
<keyword evidence="1" id="KW-0343">GTPase activation</keyword>
<keyword evidence="5" id="KW-1185">Reference proteome</keyword>
<feature type="region of interest" description="Disordered" evidence="2">
    <location>
        <begin position="42"/>
        <end position="110"/>
    </location>
</feature>
<feature type="compositionally biased region" description="Low complexity" evidence="2">
    <location>
        <begin position="877"/>
        <end position="888"/>
    </location>
</feature>
<gene>
    <name evidence="4" type="ORF">ATC70_011484</name>
</gene>
<feature type="compositionally biased region" description="Polar residues" evidence="2">
    <location>
        <begin position="1006"/>
        <end position="1020"/>
    </location>
</feature>
<dbReference type="AlphaFoldDB" id="A0AAN7DFH5"/>
<comment type="caution">
    <text evidence="4">The sequence shown here is derived from an EMBL/GenBank/DDBJ whole genome shotgun (WGS) entry which is preliminary data.</text>
</comment>
<dbReference type="Proteomes" id="UP001304243">
    <property type="component" value="Unassembled WGS sequence"/>
</dbReference>
<protein>
    <recommendedName>
        <fullName evidence="3">Rap-GAP domain-containing protein</fullName>
    </recommendedName>
</protein>
<evidence type="ECO:0000313" key="4">
    <source>
        <dbReference type="EMBL" id="KAK4516512.1"/>
    </source>
</evidence>
<feature type="compositionally biased region" description="Polar residues" evidence="2">
    <location>
        <begin position="1"/>
        <end position="10"/>
    </location>
</feature>
<feature type="compositionally biased region" description="Polar residues" evidence="2">
    <location>
        <begin position="42"/>
        <end position="65"/>
    </location>
</feature>
<dbReference type="FunFam" id="3.40.50.11210:FF:000001">
    <property type="entry name" value="Ral GTPase-activating protein subunit alpha-1 isoform 1"/>
    <property type="match status" value="1"/>
</dbReference>